<dbReference type="Proteomes" id="UP001055811">
    <property type="component" value="Linkage Group LG01"/>
</dbReference>
<accession>A0ACB9GZY5</accession>
<evidence type="ECO:0000313" key="1">
    <source>
        <dbReference type="EMBL" id="KAI3789022.1"/>
    </source>
</evidence>
<proteinExistence type="predicted"/>
<protein>
    <submittedName>
        <fullName evidence="1">Uncharacterized protein</fullName>
    </submittedName>
</protein>
<dbReference type="EMBL" id="CM042009">
    <property type="protein sequence ID" value="KAI3789022.1"/>
    <property type="molecule type" value="Genomic_DNA"/>
</dbReference>
<evidence type="ECO:0000313" key="2">
    <source>
        <dbReference type="Proteomes" id="UP001055811"/>
    </source>
</evidence>
<reference evidence="1 2" key="2">
    <citation type="journal article" date="2022" name="Mol. Ecol. Resour.">
        <title>The genomes of chicory, endive, great burdock and yacon provide insights into Asteraceae paleo-polyploidization history and plant inulin production.</title>
        <authorList>
            <person name="Fan W."/>
            <person name="Wang S."/>
            <person name="Wang H."/>
            <person name="Wang A."/>
            <person name="Jiang F."/>
            <person name="Liu H."/>
            <person name="Zhao H."/>
            <person name="Xu D."/>
            <person name="Zhang Y."/>
        </authorList>
    </citation>
    <scope>NUCLEOTIDE SEQUENCE [LARGE SCALE GENOMIC DNA]</scope>
    <source>
        <strain evidence="2">cv. Punajuju</strain>
        <tissue evidence="1">Leaves</tissue>
    </source>
</reference>
<name>A0ACB9GZY5_CICIN</name>
<organism evidence="1 2">
    <name type="scientific">Cichorium intybus</name>
    <name type="common">Chicory</name>
    <dbReference type="NCBI Taxonomy" id="13427"/>
    <lineage>
        <taxon>Eukaryota</taxon>
        <taxon>Viridiplantae</taxon>
        <taxon>Streptophyta</taxon>
        <taxon>Embryophyta</taxon>
        <taxon>Tracheophyta</taxon>
        <taxon>Spermatophyta</taxon>
        <taxon>Magnoliopsida</taxon>
        <taxon>eudicotyledons</taxon>
        <taxon>Gunneridae</taxon>
        <taxon>Pentapetalae</taxon>
        <taxon>asterids</taxon>
        <taxon>campanulids</taxon>
        <taxon>Asterales</taxon>
        <taxon>Asteraceae</taxon>
        <taxon>Cichorioideae</taxon>
        <taxon>Cichorieae</taxon>
        <taxon>Cichoriinae</taxon>
        <taxon>Cichorium</taxon>
    </lineage>
</organism>
<comment type="caution">
    <text evidence="1">The sequence shown here is derived from an EMBL/GenBank/DDBJ whole genome shotgun (WGS) entry which is preliminary data.</text>
</comment>
<sequence>MSDLSMYELEDIIWDDFDRGDDHIVPHSTNARTTKTSFEGDSCKKPRREATGNSERDTKSLDKKKNMMEKESSSHAPSGVFNPSCDGETVKDKCFKTSYATSAAGDDNSYSYPLTHISQQDDLYNCEGKESGDLLYYGWPDDIGNFEDVDKMLRSCDSSFGLGVTNNDDELGWFTSNQIGGGTEEASKIDFKFPCPEPSALMESCGDLSFVKVNDKKQGFQPVFVGSENDKGGVNQKGSSTEMGSLNVPESSSISSELAEISLEATSFRQLQQVMEQLDMRTKLCIRDSLYRLARSAEQRHNNNNNPSLSRSVTDINDIGGPLMAERSNNGLMDMETDTNPIDRSVAHLLFHRPSESPKEHGSIHCQEESNEK</sequence>
<reference evidence="2" key="1">
    <citation type="journal article" date="2022" name="Mol. Ecol. Resour.">
        <title>The genomes of chicory, endive, great burdock and yacon provide insights into Asteraceae palaeo-polyploidization history and plant inulin production.</title>
        <authorList>
            <person name="Fan W."/>
            <person name="Wang S."/>
            <person name="Wang H."/>
            <person name="Wang A."/>
            <person name="Jiang F."/>
            <person name="Liu H."/>
            <person name="Zhao H."/>
            <person name="Xu D."/>
            <person name="Zhang Y."/>
        </authorList>
    </citation>
    <scope>NUCLEOTIDE SEQUENCE [LARGE SCALE GENOMIC DNA]</scope>
    <source>
        <strain evidence="2">cv. Punajuju</strain>
    </source>
</reference>
<gene>
    <name evidence="1" type="ORF">L2E82_01806</name>
</gene>
<keyword evidence="2" id="KW-1185">Reference proteome</keyword>